<evidence type="ECO:0000313" key="3">
    <source>
        <dbReference type="Proteomes" id="UP000826234"/>
    </source>
</evidence>
<proteinExistence type="predicted"/>
<dbReference type="Proteomes" id="UP000826234">
    <property type="component" value="Unassembled WGS sequence"/>
</dbReference>
<evidence type="ECO:0000256" key="1">
    <source>
        <dbReference type="SAM" id="MobiDB-lite"/>
    </source>
</evidence>
<dbReference type="EMBL" id="JAIPUX010000026">
    <property type="protein sequence ID" value="KAH0632068.1"/>
    <property type="molecule type" value="Genomic_DNA"/>
</dbReference>
<feature type="compositionally biased region" description="Low complexity" evidence="1">
    <location>
        <begin position="140"/>
        <end position="156"/>
    </location>
</feature>
<gene>
    <name evidence="2" type="ORF">JD844_020129</name>
</gene>
<name>A0ABQ7TQW9_PHRPL</name>
<keyword evidence="3" id="KW-1185">Reference proteome</keyword>
<organism evidence="2 3">
    <name type="scientific">Phrynosoma platyrhinos</name>
    <name type="common">Desert horned lizard</name>
    <dbReference type="NCBI Taxonomy" id="52577"/>
    <lineage>
        <taxon>Eukaryota</taxon>
        <taxon>Metazoa</taxon>
        <taxon>Chordata</taxon>
        <taxon>Craniata</taxon>
        <taxon>Vertebrata</taxon>
        <taxon>Euteleostomi</taxon>
        <taxon>Lepidosauria</taxon>
        <taxon>Squamata</taxon>
        <taxon>Bifurcata</taxon>
        <taxon>Unidentata</taxon>
        <taxon>Episquamata</taxon>
        <taxon>Toxicofera</taxon>
        <taxon>Iguania</taxon>
        <taxon>Phrynosomatidae</taxon>
        <taxon>Phrynosomatinae</taxon>
        <taxon>Phrynosoma</taxon>
    </lineage>
</organism>
<comment type="caution">
    <text evidence="2">The sequence shown here is derived from an EMBL/GenBank/DDBJ whole genome shotgun (WGS) entry which is preliminary data.</text>
</comment>
<accession>A0ABQ7TQW9</accession>
<feature type="region of interest" description="Disordered" evidence="1">
    <location>
        <begin position="169"/>
        <end position="195"/>
    </location>
</feature>
<feature type="region of interest" description="Disordered" evidence="1">
    <location>
        <begin position="591"/>
        <end position="613"/>
    </location>
</feature>
<feature type="region of interest" description="Disordered" evidence="1">
    <location>
        <begin position="98"/>
        <end position="156"/>
    </location>
</feature>
<protein>
    <submittedName>
        <fullName evidence="2">Uncharacterized protein</fullName>
    </submittedName>
</protein>
<feature type="compositionally biased region" description="Basic and acidic residues" evidence="1">
    <location>
        <begin position="115"/>
        <end position="127"/>
    </location>
</feature>
<sequence length="625" mass="70375">MRYAYGALVLTSLIWPKDPSGDLGRQTPREGSLRPCRGESKWTQFHNTFCLYPGLCWVCENPWGPDPQSEMQRDVDFQIPQPRGSLCICGKRLSSDLERQQGPSSVTYHITGARHQNEVRPEYERSRSPSISRGALRTLSSSPSPSSSSSSSSSSSCCLTRLKHLDFPSSSGKFPTTMEDSSSMAYDSSEESESKVSDLCSEAADPKVLEIRHEFSYISLQPERLPRMREMPECAPEEEKSQPVPSFAQINYTQSSAYEKEGGGIVLVERSFEIHMGEMPPDVGRPDPLTSMFAGQEESQEKPKALALLDHMAHPHVGGTLKLHSFPIVPKTPPQTGHLSICTTSALGDFDPDAFVLDKMDEEILNFLEFHVKKKMVQRQCGVPTVVVRSVQRFQSLEDLRHVEFEREHVRPVKRLVRMPLRAKSPAGLDFQARNAMAIGAKPWQKCPGAKEYYILRPVTPEEMKSLISGPAMKKPSVKMALFQGMREKYVLLSMEPDELRRIVFHITVKMLEIKRGTFPEVVERSFRIFSSLSARPLPKTIRWGNKVTRPKHVLLPFVPGEALCLIDLNIQHKYLVHVWRLPTPYSKSEEEMTTAASQPSGPEGQVFKGHKPRDPGMPLFCILL</sequence>
<evidence type="ECO:0000313" key="2">
    <source>
        <dbReference type="EMBL" id="KAH0632068.1"/>
    </source>
</evidence>
<reference evidence="2 3" key="1">
    <citation type="journal article" date="2022" name="Gigascience">
        <title>A chromosome-level genome assembly and annotation of the desert horned lizard, Phrynosoma platyrhinos, provides insight into chromosomal rearrangements among reptiles.</title>
        <authorList>
            <person name="Koochekian N."/>
            <person name="Ascanio A."/>
            <person name="Farleigh K."/>
            <person name="Card D.C."/>
            <person name="Schield D.R."/>
            <person name="Castoe T.A."/>
            <person name="Jezkova T."/>
        </authorList>
    </citation>
    <scope>NUCLEOTIDE SEQUENCE [LARGE SCALE GENOMIC DNA]</scope>
    <source>
        <strain evidence="2">NK-2021</strain>
    </source>
</reference>
<feature type="compositionally biased region" description="Low complexity" evidence="1">
    <location>
        <begin position="178"/>
        <end position="187"/>
    </location>
</feature>